<dbReference type="PROSITE" id="PS50965">
    <property type="entry name" value="NERD"/>
    <property type="match status" value="1"/>
</dbReference>
<dbReference type="Proteomes" id="UP001158067">
    <property type="component" value="Unassembled WGS sequence"/>
</dbReference>
<dbReference type="InterPro" id="IPR011528">
    <property type="entry name" value="NERD"/>
</dbReference>
<feature type="region of interest" description="Disordered" evidence="1">
    <location>
        <begin position="227"/>
        <end position="252"/>
    </location>
</feature>
<evidence type="ECO:0000313" key="3">
    <source>
        <dbReference type="EMBL" id="SMP64244.1"/>
    </source>
</evidence>
<proteinExistence type="predicted"/>
<dbReference type="EMBL" id="FXUG01000008">
    <property type="protein sequence ID" value="SMP64244.1"/>
    <property type="molecule type" value="Genomic_DNA"/>
</dbReference>
<gene>
    <name evidence="3" type="ORF">SAMN06265222_108193</name>
</gene>
<reference evidence="3 4" key="1">
    <citation type="submission" date="2017-05" db="EMBL/GenBank/DDBJ databases">
        <authorList>
            <person name="Varghese N."/>
            <person name="Submissions S."/>
        </authorList>
    </citation>
    <scope>NUCLEOTIDE SEQUENCE [LARGE SCALE GENOMIC DNA]</scope>
    <source>
        <strain evidence="3 4">DSM 25457</strain>
    </source>
</reference>
<keyword evidence="4" id="KW-1185">Reference proteome</keyword>
<evidence type="ECO:0000313" key="4">
    <source>
        <dbReference type="Proteomes" id="UP001158067"/>
    </source>
</evidence>
<organism evidence="3 4">
    <name type="scientific">Neorhodopirellula lusitana</name>
    <dbReference type="NCBI Taxonomy" id="445327"/>
    <lineage>
        <taxon>Bacteria</taxon>
        <taxon>Pseudomonadati</taxon>
        <taxon>Planctomycetota</taxon>
        <taxon>Planctomycetia</taxon>
        <taxon>Pirellulales</taxon>
        <taxon>Pirellulaceae</taxon>
        <taxon>Neorhodopirellula</taxon>
    </lineage>
</organism>
<feature type="domain" description="NERD" evidence="2">
    <location>
        <begin position="18"/>
        <end position="135"/>
    </location>
</feature>
<dbReference type="Pfam" id="PF08378">
    <property type="entry name" value="NERD"/>
    <property type="match status" value="1"/>
</dbReference>
<evidence type="ECO:0000256" key="1">
    <source>
        <dbReference type="SAM" id="MobiDB-lite"/>
    </source>
</evidence>
<accession>A0ABY1QAE0</accession>
<protein>
    <submittedName>
        <fullName evidence="3">Nuclease-related domain-containing protein</fullName>
    </submittedName>
</protein>
<dbReference type="RefSeq" id="WP_283433558.1">
    <property type="nucleotide sequence ID" value="NZ_FXUG01000008.1"/>
</dbReference>
<sequence length="339" mass="38415">MIVTDKATAAPTDPRGKAGYEAEKQMAFFLRRAFMESRDVLVYNDITLERKGERAQIDHLVLHRFGFVIIESKSITGTVEVNEHGEFARDIQGRRIGMRSPIEQASLQSQLLQGLLNEQKELLRPKKILGKLQPQFSDERFHVFVAISDQGVIERNGVNPPELMKAERVVKEIAEKSKAYEQTQGVMGFVKYMMAKKEEAKQLEDHHVSPFSDEELENIAQFLKRRSQRSGTGHQHATQKRVKQVAPAQVAQPKTKTVGTPFTMQCHSCGVKDIDILYGRYGYYISCRACDKTETVPQKCEICSTKAKLRKKANCFYRDCEACGTQNLVHTNPPPLPNS</sequence>
<comment type="caution">
    <text evidence="3">The sequence shown here is derived from an EMBL/GenBank/DDBJ whole genome shotgun (WGS) entry which is preliminary data.</text>
</comment>
<name>A0ABY1QAE0_9BACT</name>
<evidence type="ECO:0000259" key="2">
    <source>
        <dbReference type="PROSITE" id="PS50965"/>
    </source>
</evidence>